<feature type="region of interest" description="Disordered" evidence="1">
    <location>
        <begin position="135"/>
        <end position="169"/>
    </location>
</feature>
<gene>
    <name evidence="2" type="ORF">H4W81_005873</name>
</gene>
<accession>A0ABR9KM50</accession>
<dbReference type="Proteomes" id="UP000661607">
    <property type="component" value="Unassembled WGS sequence"/>
</dbReference>
<comment type="caution">
    <text evidence="2">The sequence shown here is derived from an EMBL/GenBank/DDBJ whole genome shotgun (WGS) entry which is preliminary data.</text>
</comment>
<reference evidence="2 3" key="1">
    <citation type="submission" date="2020-10" db="EMBL/GenBank/DDBJ databases">
        <title>Sequencing the genomes of 1000 actinobacteria strains.</title>
        <authorList>
            <person name="Klenk H.-P."/>
        </authorList>
    </citation>
    <scope>NUCLEOTIDE SEQUENCE [LARGE SCALE GENOMIC DNA]</scope>
    <source>
        <strain evidence="2 3">DSM 43748</strain>
    </source>
</reference>
<evidence type="ECO:0000313" key="2">
    <source>
        <dbReference type="EMBL" id="MBE1563094.1"/>
    </source>
</evidence>
<feature type="compositionally biased region" description="Basic residues" evidence="1">
    <location>
        <begin position="142"/>
        <end position="157"/>
    </location>
</feature>
<proteinExistence type="predicted"/>
<evidence type="ECO:0000256" key="1">
    <source>
        <dbReference type="SAM" id="MobiDB-lite"/>
    </source>
</evidence>
<evidence type="ECO:0000313" key="3">
    <source>
        <dbReference type="Proteomes" id="UP000661607"/>
    </source>
</evidence>
<keyword evidence="3" id="KW-1185">Reference proteome</keyword>
<name>A0ABR9KM50_9ACTN</name>
<dbReference type="EMBL" id="JADBEF010000001">
    <property type="protein sequence ID" value="MBE1563094.1"/>
    <property type="molecule type" value="Genomic_DNA"/>
</dbReference>
<sequence length="255" mass="26841">MRHGRAGPTTGRYEPASLMGGDEIHIGFRAGLRSASSARSSSDPTTNALSDPSREWVITICARAASSSWAGGCRISSAAGGVTIGLAVRLQQARSETMPARAARSGARSRPRRWNPSLGVRRKRRRYLLPQVVGNRTSGHLGRGRPRRSPTTSRHRFHQENDQSARPGCPLAWVPGAVHRLLDHREPSVGAPWGGASVSAPLGGASGSDLSGGCIGSGLAGGPSNAGRMRRSSCEDAGCCLELGPGRTRWRGRPG</sequence>
<protein>
    <submittedName>
        <fullName evidence="2">Uncharacterized protein</fullName>
    </submittedName>
</protein>
<organism evidence="2 3">
    <name type="scientific">Nonomuraea africana</name>
    <dbReference type="NCBI Taxonomy" id="46171"/>
    <lineage>
        <taxon>Bacteria</taxon>
        <taxon>Bacillati</taxon>
        <taxon>Actinomycetota</taxon>
        <taxon>Actinomycetes</taxon>
        <taxon>Streptosporangiales</taxon>
        <taxon>Streptosporangiaceae</taxon>
        <taxon>Nonomuraea</taxon>
    </lineage>
</organism>